<dbReference type="InterPro" id="IPR000182">
    <property type="entry name" value="GNAT_dom"/>
</dbReference>
<comment type="caution">
    <text evidence="2">The sequence shown here is derived from an EMBL/GenBank/DDBJ whole genome shotgun (WGS) entry which is preliminary data.</text>
</comment>
<dbReference type="OrthoDB" id="9132139at2"/>
<organism evidence="2 3">
    <name type="scientific">Streptomyces hoynatensis</name>
    <dbReference type="NCBI Taxonomy" id="1141874"/>
    <lineage>
        <taxon>Bacteria</taxon>
        <taxon>Bacillati</taxon>
        <taxon>Actinomycetota</taxon>
        <taxon>Actinomycetes</taxon>
        <taxon>Kitasatosporales</taxon>
        <taxon>Streptomycetaceae</taxon>
        <taxon>Streptomyces</taxon>
    </lineage>
</organism>
<dbReference type="Pfam" id="PF13302">
    <property type="entry name" value="Acetyltransf_3"/>
    <property type="match status" value="1"/>
</dbReference>
<dbReference type="Gene3D" id="3.40.630.30">
    <property type="match status" value="1"/>
</dbReference>
<dbReference type="CDD" id="cd04301">
    <property type="entry name" value="NAT_SF"/>
    <property type="match status" value="1"/>
</dbReference>
<dbReference type="InterPro" id="IPR051531">
    <property type="entry name" value="N-acetyltransferase"/>
</dbReference>
<reference evidence="2 3" key="1">
    <citation type="journal article" date="2014" name="Int. J. Syst. Evol. Microbiol.">
        <title>Streptomyces hoynatensis sp. nov., isolated from deep marine sediment.</title>
        <authorList>
            <person name="Veyisoglu A."/>
            <person name="Sahin N."/>
        </authorList>
    </citation>
    <scope>NUCLEOTIDE SEQUENCE [LARGE SCALE GENOMIC DNA]</scope>
    <source>
        <strain evidence="2 3">KCTC 29097</strain>
    </source>
</reference>
<gene>
    <name evidence="2" type="ORF">D7294_19835</name>
</gene>
<keyword evidence="3" id="KW-1185">Reference proteome</keyword>
<dbReference type="PANTHER" id="PTHR43792:SF1">
    <property type="entry name" value="N-ACETYLTRANSFERASE DOMAIN-CONTAINING PROTEIN"/>
    <property type="match status" value="1"/>
</dbReference>
<dbReference type="PROSITE" id="PS51186">
    <property type="entry name" value="GNAT"/>
    <property type="match status" value="1"/>
</dbReference>
<dbReference type="Proteomes" id="UP000272474">
    <property type="component" value="Unassembled WGS sequence"/>
</dbReference>
<protein>
    <submittedName>
        <fullName evidence="2">N-acetyltransferase</fullName>
    </submittedName>
</protein>
<dbReference type="EMBL" id="RBAL01000012">
    <property type="protein sequence ID" value="RKN39697.1"/>
    <property type="molecule type" value="Genomic_DNA"/>
</dbReference>
<evidence type="ECO:0000313" key="2">
    <source>
        <dbReference type="EMBL" id="RKN39697.1"/>
    </source>
</evidence>
<name>A0A3A9YWT5_9ACTN</name>
<proteinExistence type="predicted"/>
<dbReference type="AlphaFoldDB" id="A0A3A9YWT5"/>
<sequence length="176" mass="19524">MHPVTRTSDRLLLGELTLDDVDAVHAIYGSPEATRYLSFEPRTREQVGHIVARAMVSATTTPRTEYSLAVRERDGNRLVGFARLALEGQEAGTIGFALRPDRWGLGYGTELVKSLLGFGFDSLRLHRMWAARAPENAASRAVLLRAGMVEEGTIRHHAYVRGAWRDSVVHSRLATD</sequence>
<keyword evidence="2" id="KW-0808">Transferase</keyword>
<feature type="domain" description="N-acetyltransferase" evidence="1">
    <location>
        <begin position="11"/>
        <end position="175"/>
    </location>
</feature>
<accession>A0A3A9YWT5</accession>
<dbReference type="GO" id="GO:0016747">
    <property type="term" value="F:acyltransferase activity, transferring groups other than amino-acyl groups"/>
    <property type="evidence" value="ECO:0007669"/>
    <property type="project" value="InterPro"/>
</dbReference>
<dbReference type="RefSeq" id="WP_120681663.1">
    <property type="nucleotide sequence ID" value="NZ_RBAL01000012.1"/>
</dbReference>
<evidence type="ECO:0000259" key="1">
    <source>
        <dbReference type="PROSITE" id="PS51186"/>
    </source>
</evidence>
<dbReference type="InterPro" id="IPR016181">
    <property type="entry name" value="Acyl_CoA_acyltransferase"/>
</dbReference>
<dbReference type="PANTHER" id="PTHR43792">
    <property type="entry name" value="GNAT FAMILY, PUTATIVE (AFU_ORTHOLOGUE AFUA_3G00765)-RELATED-RELATED"/>
    <property type="match status" value="1"/>
</dbReference>
<evidence type="ECO:0000313" key="3">
    <source>
        <dbReference type="Proteomes" id="UP000272474"/>
    </source>
</evidence>
<dbReference type="SUPFAM" id="SSF55729">
    <property type="entry name" value="Acyl-CoA N-acyltransferases (Nat)"/>
    <property type="match status" value="1"/>
</dbReference>